<dbReference type="SUPFAM" id="SSF56112">
    <property type="entry name" value="Protein kinase-like (PK-like)"/>
    <property type="match status" value="2"/>
</dbReference>
<protein>
    <recommendedName>
        <fullName evidence="2">Protein kinase domain-containing protein</fullName>
    </recommendedName>
</protein>
<feature type="domain" description="Protein kinase" evidence="2">
    <location>
        <begin position="110"/>
        <end position="425"/>
    </location>
</feature>
<dbReference type="PROSITE" id="PS50011">
    <property type="entry name" value="PROTEIN_KINASE_DOM"/>
    <property type="match status" value="1"/>
</dbReference>
<evidence type="ECO:0000313" key="3">
    <source>
        <dbReference type="EMBL" id="KAG5173678.1"/>
    </source>
</evidence>
<accession>A0A8H7Y6N2</accession>
<feature type="region of interest" description="Disordered" evidence="1">
    <location>
        <begin position="509"/>
        <end position="561"/>
    </location>
</feature>
<dbReference type="OrthoDB" id="3058724at2759"/>
<dbReference type="InterPro" id="IPR008266">
    <property type="entry name" value="Tyr_kinase_AS"/>
</dbReference>
<evidence type="ECO:0000259" key="2">
    <source>
        <dbReference type="PROSITE" id="PS50011"/>
    </source>
</evidence>
<dbReference type="PROSITE" id="PS00109">
    <property type="entry name" value="PROTEIN_KINASE_TYR"/>
    <property type="match status" value="1"/>
</dbReference>
<organism evidence="3">
    <name type="scientific">Psilocybe cubensis</name>
    <name type="common">Psychedelic mushroom</name>
    <name type="synonym">Stropharia cubensis</name>
    <dbReference type="NCBI Taxonomy" id="181762"/>
    <lineage>
        <taxon>Eukaryota</taxon>
        <taxon>Fungi</taxon>
        <taxon>Dikarya</taxon>
        <taxon>Basidiomycota</taxon>
        <taxon>Agaricomycotina</taxon>
        <taxon>Agaricomycetes</taxon>
        <taxon>Agaricomycetidae</taxon>
        <taxon>Agaricales</taxon>
        <taxon>Agaricineae</taxon>
        <taxon>Strophariaceae</taxon>
        <taxon>Psilocybe</taxon>
    </lineage>
</organism>
<dbReference type="InterPro" id="IPR040976">
    <property type="entry name" value="Pkinase_fungal"/>
</dbReference>
<comment type="caution">
    <text evidence="3">The sequence shown here is derived from an EMBL/GenBank/DDBJ whole genome shotgun (WGS) entry which is preliminary data.</text>
</comment>
<sequence length="561" mass="63929">MPSSKPLEEFYNVKKLLGAFTDAIEAFEKTHILHGDASPGNILIGENGRGLLMDWDITPEARGVDPNATRLVPADPALPAAVKSALDINAEGPFYRITIKAMSFIIAAPQFMATASPTGRSTRTFKAYDMQTKKYVFMKDSWRILSRSLKPEHETYATLAAAGVHHIPTVLTYDDMDLQETKTCLDVKKDTKRGDRPDKFRSFRHYRLVLNEYAKPLEEFKDMKELLTVFSDTIQAYHEACELGHILHRDVSAGNVMIDDDGHGLLVDWDLSKSTKLPIEQSEGPSLPERTGTWQFIAYRLVAESGPNDTLPKPLHNKDDDLESFWHVLFWTALRRAEHDKETEHIKHILFDVYDRRRILADSKYTPSVTKKYILRQSQYITSEFQFTSSPLATTLENYLAVINKRYIITEASKQLLVSWRDAFLKQNNEAATDEQIGLHLLSKIYSHNMKTKDLNDRIALIDPNEFLLSLQPNWAAKLLEDVFSTTDVSQRNHGGSNQRRLELLTYQKSSMQKRRSESQYSAMSSENDDERDGKPRNKRARKTPALSSINEEGGKFGNPV</sequence>
<dbReference type="Gene3D" id="1.10.510.10">
    <property type="entry name" value="Transferase(Phosphotransferase) domain 1"/>
    <property type="match status" value="1"/>
</dbReference>
<name>A0A8H7Y6N2_PSICU</name>
<gene>
    <name evidence="3" type="ORF">JR316_000335</name>
</gene>
<dbReference type="PANTHER" id="PTHR38248">
    <property type="entry name" value="FUNK1 6"/>
    <property type="match status" value="1"/>
</dbReference>
<dbReference type="Pfam" id="PF17667">
    <property type="entry name" value="Pkinase_fungal"/>
    <property type="match status" value="2"/>
</dbReference>
<dbReference type="PANTHER" id="PTHR38248:SF2">
    <property type="entry name" value="FUNK1 11"/>
    <property type="match status" value="1"/>
</dbReference>
<dbReference type="GO" id="GO:0005524">
    <property type="term" value="F:ATP binding"/>
    <property type="evidence" value="ECO:0007669"/>
    <property type="project" value="InterPro"/>
</dbReference>
<dbReference type="AlphaFoldDB" id="A0A8H7Y6N2"/>
<evidence type="ECO:0000256" key="1">
    <source>
        <dbReference type="SAM" id="MobiDB-lite"/>
    </source>
</evidence>
<reference evidence="3" key="1">
    <citation type="submission" date="2021-02" db="EMBL/GenBank/DDBJ databases">
        <title>Psilocybe cubensis genome.</title>
        <authorList>
            <person name="Mckernan K.J."/>
            <person name="Crawford S."/>
            <person name="Trippe A."/>
            <person name="Kane L.T."/>
            <person name="Mclaughlin S."/>
        </authorList>
    </citation>
    <scope>NUCLEOTIDE SEQUENCE [LARGE SCALE GENOMIC DNA]</scope>
    <source>
        <strain evidence="3">MGC-MH-2018</strain>
    </source>
</reference>
<proteinExistence type="predicted"/>
<dbReference type="InterPro" id="IPR000719">
    <property type="entry name" value="Prot_kinase_dom"/>
</dbReference>
<dbReference type="GO" id="GO:0004672">
    <property type="term" value="F:protein kinase activity"/>
    <property type="evidence" value="ECO:0007669"/>
    <property type="project" value="InterPro"/>
</dbReference>
<dbReference type="EMBL" id="JAFIQS010000001">
    <property type="protein sequence ID" value="KAG5173678.1"/>
    <property type="molecule type" value="Genomic_DNA"/>
</dbReference>
<dbReference type="InterPro" id="IPR011009">
    <property type="entry name" value="Kinase-like_dom_sf"/>
</dbReference>